<sequence length="152" mass="16945">MTERIRYAVVCCSGQVLAYLNDDRPVDGQIGVEGVDEQSKQTILAADVTGQNIDLRDGATSPDIGDRVIPYKFAASKWGNCSLTETRWPDWHVSWTINCDRCSKRVEMRDKTLVIIADGLAAELDKWLFDADGKRYVLPLGVLNLKLTRLSG</sequence>
<dbReference type="Proteomes" id="UP000324701">
    <property type="component" value="Unassembled WGS sequence"/>
</dbReference>
<comment type="caution">
    <text evidence="1">The sequence shown here is derived from an EMBL/GenBank/DDBJ whole genome shotgun (WGS) entry which is preliminary data.</text>
</comment>
<evidence type="ECO:0000313" key="1">
    <source>
        <dbReference type="EMBL" id="KAA1243243.1"/>
    </source>
</evidence>
<dbReference type="EMBL" id="VTZN01000362">
    <property type="protein sequence ID" value="KAA1243243.1"/>
    <property type="molecule type" value="Genomic_DNA"/>
</dbReference>
<keyword evidence="2" id="KW-1185">Reference proteome</keyword>
<organism evidence="1 2">
    <name type="scientific">Mycobacterium simiae</name>
    <name type="common">Mycobacterium habana</name>
    <dbReference type="NCBI Taxonomy" id="1784"/>
    <lineage>
        <taxon>Bacteria</taxon>
        <taxon>Bacillati</taxon>
        <taxon>Actinomycetota</taxon>
        <taxon>Actinomycetes</taxon>
        <taxon>Mycobacteriales</taxon>
        <taxon>Mycobacteriaceae</taxon>
        <taxon>Mycobacterium</taxon>
        <taxon>Mycobacterium simiae complex</taxon>
    </lineage>
</organism>
<proteinExistence type="predicted"/>
<evidence type="ECO:0000313" key="2">
    <source>
        <dbReference type="Proteomes" id="UP000324701"/>
    </source>
</evidence>
<dbReference type="AlphaFoldDB" id="A0A5B1B797"/>
<name>A0A5B1B797_MYCSI</name>
<accession>A0A5B1B797</accession>
<reference evidence="1 2" key="1">
    <citation type="submission" date="2019-09" db="EMBL/GenBank/DDBJ databases">
        <title>Report of infection by Mycobacterium simiae a patient suffering from pulmonary tuberculosis.</title>
        <authorList>
            <person name="Mohanty P.S."/>
            <person name="Bansal A.K."/>
            <person name="Singh H."/>
            <person name="Sharma S."/>
            <person name="Patil S.A."/>
            <person name="Upadhaya P."/>
            <person name="Singh P.K."/>
            <person name="Kumar D."/>
            <person name="Kumar S."/>
            <person name="Singh R.K."/>
            <person name="Chaudhary B."/>
        </authorList>
    </citation>
    <scope>NUCLEOTIDE SEQUENCE [LARGE SCALE GENOMIC DNA]</scope>
    <source>
        <strain evidence="1 2">JAL-560-SIM</strain>
    </source>
</reference>
<protein>
    <submittedName>
        <fullName evidence="1">Uncharacterized protein</fullName>
    </submittedName>
</protein>
<gene>
    <name evidence="1" type="ORF">F0Q45_25780</name>
</gene>